<protein>
    <submittedName>
        <fullName evidence="2">Long-chain fatty acid--CoA ligase</fullName>
    </submittedName>
</protein>
<dbReference type="InterPro" id="IPR042099">
    <property type="entry name" value="ANL_N_sf"/>
</dbReference>
<dbReference type="InterPro" id="IPR052987">
    <property type="entry name" value="Chloroplast_AMP-bd_Enzymes"/>
</dbReference>
<dbReference type="SUPFAM" id="SSF56801">
    <property type="entry name" value="Acetyl-CoA synthetase-like"/>
    <property type="match status" value="1"/>
</dbReference>
<dbReference type="GO" id="GO:0016874">
    <property type="term" value="F:ligase activity"/>
    <property type="evidence" value="ECO:0007669"/>
    <property type="project" value="UniProtKB-KW"/>
</dbReference>
<evidence type="ECO:0000313" key="3">
    <source>
        <dbReference type="Proteomes" id="UP001198163"/>
    </source>
</evidence>
<name>A0AAE3EK46_9SPIR</name>
<proteinExistence type="predicted"/>
<reference evidence="2" key="1">
    <citation type="submission" date="2021-08" db="EMBL/GenBank/DDBJ databases">
        <title>Comparative analyses of Brucepasteria parasyntrophica and Teretinema zuelzerae.</title>
        <authorList>
            <person name="Song Y."/>
            <person name="Brune A."/>
        </authorList>
    </citation>
    <scope>NUCLEOTIDE SEQUENCE</scope>
    <source>
        <strain evidence="2">DSM 1903</strain>
    </source>
</reference>
<dbReference type="PROSITE" id="PS00455">
    <property type="entry name" value="AMP_BINDING"/>
    <property type="match status" value="1"/>
</dbReference>
<dbReference type="Pfam" id="PF00501">
    <property type="entry name" value="AMP-binding"/>
    <property type="match status" value="1"/>
</dbReference>
<dbReference type="PANTHER" id="PTHR43813:SF1">
    <property type="entry name" value="ACYL-ACTIVATING ENZYME 16, CHLOROPLASTIC-RELATED"/>
    <property type="match status" value="1"/>
</dbReference>
<dbReference type="InterPro" id="IPR000873">
    <property type="entry name" value="AMP-dep_synth/lig_dom"/>
</dbReference>
<dbReference type="Proteomes" id="UP001198163">
    <property type="component" value="Unassembled WGS sequence"/>
</dbReference>
<feature type="domain" description="AMP-dependent synthetase/ligase" evidence="1">
    <location>
        <begin position="17"/>
        <end position="467"/>
    </location>
</feature>
<sequence length="643" mass="70707">MHNETLSSPGTIAAVLKQTAEKHPDGIAQLSKNAWGQYKPSTFLDLYGEAGDFAAGLHTLGIGAGDRVGLVSDNRREWLVADLAVLGLRAADVPRGRDTLPIELSYILSRAECKTVLAENLEQAEKVLGILESLPLLERVIVLDPQSALPDGATPGRKTEILSYRSILDRGVSYRSEDKDFWERSLSQVEPDDVATVIFTSGTTGEPKGVPLTHQNFCHQLEAIPQVIDIRPGDIFLSVLPVWHVFERIVQYIALISASTLAYSKPIGKIMLHDFALVRPTWMASVPRIWEAIKAGVYKNATEHGGAKAAIFLFFVAFGSFYARLTAMNKGLMPQFEKRSAVLDRLLSIVPLIVLWPLKKLGDALVFSKVKAKLGGRFKAGISGGGSLPADIDEFFAAAGITLLNGYGLTETAPVIAIRNFFRPVRLTLAPLPGTEIRIVDDSGRDCPPGVRGLILARGKQVMKGYYRNPEATAKVLDADGWFNTGDLGVWTHDGNFAIRGRAKDTIVLMGGENVEPVPIEAKLRESEFIEHAMVVGQDKKFLGALIQIDTKAVEQYLKANAVPYIARDTLAAMPEVRELINEEISLRINARNGFRPFERIGRFALLDRTFELGKELSAKQEIKRHVMAELYGEVIEGLFKED</sequence>
<dbReference type="AlphaFoldDB" id="A0AAE3EK46"/>
<accession>A0AAE3EK46</accession>
<gene>
    <name evidence="2" type="ORF">K7J14_09505</name>
</gene>
<organism evidence="2 3">
    <name type="scientific">Teretinema zuelzerae</name>
    <dbReference type="NCBI Taxonomy" id="156"/>
    <lineage>
        <taxon>Bacteria</taxon>
        <taxon>Pseudomonadati</taxon>
        <taxon>Spirochaetota</taxon>
        <taxon>Spirochaetia</taxon>
        <taxon>Spirochaetales</taxon>
        <taxon>Treponemataceae</taxon>
        <taxon>Teretinema</taxon>
    </lineage>
</organism>
<dbReference type="EMBL" id="JAINWA010000003">
    <property type="protein sequence ID" value="MCD1654934.1"/>
    <property type="molecule type" value="Genomic_DNA"/>
</dbReference>
<dbReference type="RefSeq" id="WP_230755610.1">
    <property type="nucleotide sequence ID" value="NZ_JAINWA010000003.1"/>
</dbReference>
<dbReference type="Pfam" id="PF23562">
    <property type="entry name" value="AMP-binding_C_3"/>
    <property type="match status" value="1"/>
</dbReference>
<dbReference type="InterPro" id="IPR020845">
    <property type="entry name" value="AMP-binding_CS"/>
</dbReference>
<evidence type="ECO:0000313" key="2">
    <source>
        <dbReference type="EMBL" id="MCD1654934.1"/>
    </source>
</evidence>
<dbReference type="Gene3D" id="3.40.50.12780">
    <property type="entry name" value="N-terminal domain of ligase-like"/>
    <property type="match status" value="2"/>
</dbReference>
<keyword evidence="2" id="KW-0436">Ligase</keyword>
<keyword evidence="3" id="KW-1185">Reference proteome</keyword>
<dbReference type="PANTHER" id="PTHR43813">
    <property type="entry name" value="ACYL-ACTIVATING ENZYME 16, CHLOROPLASTIC-RELATED"/>
    <property type="match status" value="1"/>
</dbReference>
<evidence type="ECO:0000259" key="1">
    <source>
        <dbReference type="Pfam" id="PF00501"/>
    </source>
</evidence>
<comment type="caution">
    <text evidence="2">The sequence shown here is derived from an EMBL/GenBank/DDBJ whole genome shotgun (WGS) entry which is preliminary data.</text>
</comment>